<organism evidence="3 4">
    <name type="scientific">Streptomyces europaeiscabiei</name>
    <dbReference type="NCBI Taxonomy" id="146819"/>
    <lineage>
        <taxon>Bacteria</taxon>
        <taxon>Bacillati</taxon>
        <taxon>Actinomycetota</taxon>
        <taxon>Actinomycetes</taxon>
        <taxon>Kitasatosporales</taxon>
        <taxon>Streptomycetaceae</taxon>
        <taxon>Streptomyces</taxon>
    </lineage>
</organism>
<comment type="caution">
    <text evidence="3">The sequence shown here is derived from an EMBL/GenBank/DDBJ whole genome shotgun (WGS) entry which is preliminary data.</text>
</comment>
<protein>
    <submittedName>
        <fullName evidence="3">Endonuclease/exonuclease/phosphatase family protein</fullName>
    </submittedName>
</protein>
<reference evidence="3" key="1">
    <citation type="journal article" date="2023" name="Microb. Genom.">
        <title>Mesoterricola silvestris gen. nov., sp. nov., Mesoterricola sediminis sp. nov., Geothrix oryzae sp. nov., Geothrix edaphica sp. nov., Geothrix rubra sp. nov., and Geothrix limicola sp. nov., six novel members of Acidobacteriota isolated from soils.</title>
        <authorList>
            <person name="Weisberg A.J."/>
            <person name="Pearce E."/>
            <person name="Kramer C.G."/>
            <person name="Chang J.H."/>
            <person name="Clarke C.R."/>
        </authorList>
    </citation>
    <scope>NUCLEOTIDE SEQUENCE</scope>
    <source>
        <strain evidence="3">ND06-05F</strain>
    </source>
</reference>
<dbReference type="InterPro" id="IPR036691">
    <property type="entry name" value="Endo/exonu/phosph_ase_sf"/>
</dbReference>
<dbReference type="PANTHER" id="PTHR14859:SF15">
    <property type="entry name" value="ENDONUCLEASE_EXONUCLEASE_PHOSPHATASE DOMAIN-CONTAINING PROTEIN"/>
    <property type="match status" value="1"/>
</dbReference>
<dbReference type="SUPFAM" id="SSF56219">
    <property type="entry name" value="DNase I-like"/>
    <property type="match status" value="1"/>
</dbReference>
<dbReference type="Proteomes" id="UP001273589">
    <property type="component" value="Unassembled WGS sequence"/>
</dbReference>
<dbReference type="InterPro" id="IPR005135">
    <property type="entry name" value="Endo/exonuclease/phosphatase"/>
</dbReference>
<dbReference type="PANTHER" id="PTHR14859">
    <property type="entry name" value="CALCOFLUOR WHITE HYPERSENSITIVE PROTEIN PRECURSOR"/>
    <property type="match status" value="1"/>
</dbReference>
<evidence type="ECO:0000256" key="1">
    <source>
        <dbReference type="SAM" id="MobiDB-lite"/>
    </source>
</evidence>
<keyword evidence="3" id="KW-0540">Nuclease</keyword>
<dbReference type="GO" id="GO:0006506">
    <property type="term" value="P:GPI anchor biosynthetic process"/>
    <property type="evidence" value="ECO:0007669"/>
    <property type="project" value="TreeGrafter"/>
</dbReference>
<feature type="domain" description="Endonuclease/exonuclease/phosphatase" evidence="2">
    <location>
        <begin position="4"/>
        <end position="312"/>
    </location>
</feature>
<evidence type="ECO:0000313" key="4">
    <source>
        <dbReference type="Proteomes" id="UP001273589"/>
    </source>
</evidence>
<sequence length="321" mass="34342">MRFATFNVLHGRTLQDGRPVGVPSADAGIPLAEAVASLGADVLALQEVDRFQERSGHVDQARVAAEAAGAREWRYASAVHGRAVPGRGWVLDPDEAGLRVYGPRDAARADVPSHGIALLSRLPVREWRARRFAPAPFSLPLRVAGRPGLTLVRDQPRAALAAVMAGEQGLLTVVAVHLSFVPGWNIRQLLAVRDWIADLPRPHVLLGDFNLIGPIPRVVLNAAEFLAPVTGRGRRGRLGGQGPALRASSCLQGGAVEQPTRPSVPGGWRDLARVATYPSHRPVVQFDHVLAAGTCQCSPVGTAAPRMPVSDHRPVVIDLLW</sequence>
<dbReference type="Pfam" id="PF03372">
    <property type="entry name" value="Exo_endo_phos"/>
    <property type="match status" value="1"/>
</dbReference>
<dbReference type="GO" id="GO:0016020">
    <property type="term" value="C:membrane"/>
    <property type="evidence" value="ECO:0007669"/>
    <property type="project" value="GOC"/>
</dbReference>
<name>A0AAJ2PPB5_9ACTN</name>
<keyword evidence="3" id="KW-0378">Hydrolase</keyword>
<dbReference type="GO" id="GO:0004519">
    <property type="term" value="F:endonuclease activity"/>
    <property type="evidence" value="ECO:0007669"/>
    <property type="project" value="UniProtKB-KW"/>
</dbReference>
<dbReference type="RefSeq" id="WP_319691820.1">
    <property type="nucleotide sequence ID" value="NZ_JARAWN010000067.1"/>
</dbReference>
<dbReference type="Gene3D" id="3.60.10.10">
    <property type="entry name" value="Endonuclease/exonuclease/phosphatase"/>
    <property type="match status" value="1"/>
</dbReference>
<keyword evidence="3" id="KW-0255">Endonuclease</keyword>
<evidence type="ECO:0000259" key="2">
    <source>
        <dbReference type="Pfam" id="PF03372"/>
    </source>
</evidence>
<accession>A0AAJ2PPB5</accession>
<gene>
    <name evidence="3" type="ORF">PV367_14205</name>
</gene>
<evidence type="ECO:0000313" key="3">
    <source>
        <dbReference type="EMBL" id="MDX3130913.1"/>
    </source>
</evidence>
<proteinExistence type="predicted"/>
<feature type="region of interest" description="Disordered" evidence="1">
    <location>
        <begin position="236"/>
        <end position="263"/>
    </location>
</feature>
<dbReference type="EMBL" id="JARAWN010000067">
    <property type="protein sequence ID" value="MDX3130913.1"/>
    <property type="molecule type" value="Genomic_DNA"/>
</dbReference>
<dbReference type="AlphaFoldDB" id="A0AAJ2PPB5"/>
<dbReference type="InterPro" id="IPR051916">
    <property type="entry name" value="GPI-anchor_lipid_remodeler"/>
</dbReference>